<sequence length="215" mass="23722">MTEAEWLASEDPKTMLDYVREKAGERKLRLFAAGCCIRVRSKTKWERTHQAILAAELYADGLMSAEEVAAARQAAHTQSERPAGKASATDFQLCAAAMGALFGFIQDFWGVRIAQEGSLKVSDDYPAEWKAQSGLLRDIFGNPFRSVTFLSEWHTSNVLALAQQMYESRDFSAMPILADALQDAGCYSADILDHCRGPGPHSRGCWALDLVLGKQ</sequence>
<dbReference type="AlphaFoldDB" id="A0A225DGP5"/>
<name>A0A225DGP5_9BACT</name>
<dbReference type="Proteomes" id="UP000214646">
    <property type="component" value="Unassembled WGS sequence"/>
</dbReference>
<evidence type="ECO:0000313" key="1">
    <source>
        <dbReference type="EMBL" id="OWK36546.1"/>
    </source>
</evidence>
<dbReference type="EMBL" id="NIDE01000017">
    <property type="protein sequence ID" value="OWK36546.1"/>
    <property type="molecule type" value="Genomic_DNA"/>
</dbReference>
<dbReference type="RefSeq" id="WP_238602971.1">
    <property type="nucleotide sequence ID" value="NZ_NIDE01000017.1"/>
</dbReference>
<proteinExistence type="predicted"/>
<protein>
    <recommendedName>
        <fullName evidence="3">SMI1/KNR4 family protein</fullName>
    </recommendedName>
</protein>
<gene>
    <name evidence="1" type="ORF">FRUB_09109</name>
</gene>
<organism evidence="1 2">
    <name type="scientific">Fimbriiglobus ruber</name>
    <dbReference type="NCBI Taxonomy" id="1908690"/>
    <lineage>
        <taxon>Bacteria</taxon>
        <taxon>Pseudomonadati</taxon>
        <taxon>Planctomycetota</taxon>
        <taxon>Planctomycetia</taxon>
        <taxon>Gemmatales</taxon>
        <taxon>Gemmataceae</taxon>
        <taxon>Fimbriiglobus</taxon>
    </lineage>
</organism>
<reference evidence="2" key="1">
    <citation type="submission" date="2017-06" db="EMBL/GenBank/DDBJ databases">
        <title>Genome analysis of Fimbriiglobus ruber SP5, the first member of the order Planctomycetales with confirmed chitinolytic capability.</title>
        <authorList>
            <person name="Ravin N.V."/>
            <person name="Rakitin A.L."/>
            <person name="Ivanova A.A."/>
            <person name="Beletsky A.V."/>
            <person name="Kulichevskaya I.S."/>
            <person name="Mardanov A.V."/>
            <person name="Dedysh S.N."/>
        </authorList>
    </citation>
    <scope>NUCLEOTIDE SEQUENCE [LARGE SCALE GENOMIC DNA]</scope>
    <source>
        <strain evidence="2">SP5</strain>
    </source>
</reference>
<comment type="caution">
    <text evidence="1">The sequence shown here is derived from an EMBL/GenBank/DDBJ whole genome shotgun (WGS) entry which is preliminary data.</text>
</comment>
<evidence type="ECO:0008006" key="3">
    <source>
        <dbReference type="Google" id="ProtNLM"/>
    </source>
</evidence>
<evidence type="ECO:0000313" key="2">
    <source>
        <dbReference type="Proteomes" id="UP000214646"/>
    </source>
</evidence>
<keyword evidence="2" id="KW-1185">Reference proteome</keyword>
<accession>A0A225DGP5</accession>